<dbReference type="STRING" id="574376.BAMA_01450"/>
<name>A0A073K4K1_9BACI</name>
<comment type="caution">
    <text evidence="1">The sequence shown here is derived from an EMBL/GenBank/DDBJ whole genome shotgun (WGS) entry which is preliminary data.</text>
</comment>
<proteinExistence type="predicted"/>
<evidence type="ECO:0000313" key="2">
    <source>
        <dbReference type="Proteomes" id="UP000027822"/>
    </source>
</evidence>
<accession>A0A073K4K1</accession>
<gene>
    <name evidence="1" type="ORF">BAMA_01450</name>
</gene>
<keyword evidence="2" id="KW-1185">Reference proteome</keyword>
<organism evidence="1 2">
    <name type="scientific">Bacillus manliponensis</name>
    <dbReference type="NCBI Taxonomy" id="574376"/>
    <lineage>
        <taxon>Bacteria</taxon>
        <taxon>Bacillati</taxon>
        <taxon>Bacillota</taxon>
        <taxon>Bacilli</taxon>
        <taxon>Bacillales</taxon>
        <taxon>Bacillaceae</taxon>
        <taxon>Bacillus</taxon>
        <taxon>Bacillus cereus group</taxon>
    </lineage>
</organism>
<reference evidence="1 2" key="1">
    <citation type="submission" date="2014-06" db="EMBL/GenBank/DDBJ databases">
        <title>Draft genome sequence of Bacillus manliponensis JCM 15802 (MCCC 1A00708).</title>
        <authorList>
            <person name="Lai Q."/>
            <person name="Liu Y."/>
            <person name="Shao Z."/>
        </authorList>
    </citation>
    <scope>NUCLEOTIDE SEQUENCE [LARGE SCALE GENOMIC DNA]</scope>
    <source>
        <strain evidence="1 2">JCM 15802</strain>
    </source>
</reference>
<dbReference type="OrthoDB" id="2896604at2"/>
<dbReference type="EMBL" id="JOTN01000001">
    <property type="protein sequence ID" value="KEK21461.1"/>
    <property type="molecule type" value="Genomic_DNA"/>
</dbReference>
<evidence type="ECO:0000313" key="1">
    <source>
        <dbReference type="EMBL" id="KEK21461.1"/>
    </source>
</evidence>
<dbReference type="AlphaFoldDB" id="A0A073K4K1"/>
<dbReference type="RefSeq" id="WP_034635397.1">
    <property type="nucleotide sequence ID" value="NZ_CBCSJC010000002.1"/>
</dbReference>
<sequence length="152" mass="17930">MKSVRFATKMDCEKIRDFLGQAKMEDDKINELYGQFMLLEEDGNIQAVIGYEQVEQDALIRSCLFTPAVDNVTFLHFFETFLQYTKEKSIRQLYLLTKHPQSLTIFQFFQFYPVDKEQVSEGIRRLEHFCKNVKQPKVIILNCQLLTKLSTD</sequence>
<protein>
    <submittedName>
        <fullName evidence="1">Mechanosensitive ion channel protein</fullName>
    </submittedName>
</protein>
<dbReference type="Proteomes" id="UP000027822">
    <property type="component" value="Unassembled WGS sequence"/>
</dbReference>